<organism evidence="8 9">
    <name type="scientific">Polypedilum vanderplanki</name>
    <name type="common">Sleeping chironomid midge</name>
    <dbReference type="NCBI Taxonomy" id="319348"/>
    <lineage>
        <taxon>Eukaryota</taxon>
        <taxon>Metazoa</taxon>
        <taxon>Ecdysozoa</taxon>
        <taxon>Arthropoda</taxon>
        <taxon>Hexapoda</taxon>
        <taxon>Insecta</taxon>
        <taxon>Pterygota</taxon>
        <taxon>Neoptera</taxon>
        <taxon>Endopterygota</taxon>
        <taxon>Diptera</taxon>
        <taxon>Nematocera</taxon>
        <taxon>Chironomoidea</taxon>
        <taxon>Chironomidae</taxon>
        <taxon>Chironominae</taxon>
        <taxon>Polypedilum</taxon>
        <taxon>Polypedilum</taxon>
    </lineage>
</organism>
<dbReference type="InterPro" id="IPR012337">
    <property type="entry name" value="RNaseH-like_sf"/>
</dbReference>
<evidence type="ECO:0000256" key="3">
    <source>
        <dbReference type="ARBA" id="ARBA00022771"/>
    </source>
</evidence>
<dbReference type="PANTHER" id="PTHR46481:SF10">
    <property type="entry name" value="ZINC FINGER BED DOMAIN-CONTAINING PROTEIN 39"/>
    <property type="match status" value="1"/>
</dbReference>
<evidence type="ECO:0000313" key="8">
    <source>
        <dbReference type="EMBL" id="KAG5666123.1"/>
    </source>
</evidence>
<keyword evidence="5" id="KW-0539">Nucleus</keyword>
<protein>
    <recommendedName>
        <fullName evidence="10">DUF659 domain-containing protein</fullName>
    </recommendedName>
</protein>
<dbReference type="GO" id="GO:0008270">
    <property type="term" value="F:zinc ion binding"/>
    <property type="evidence" value="ECO:0007669"/>
    <property type="project" value="UniProtKB-KW"/>
</dbReference>
<evidence type="ECO:0000259" key="7">
    <source>
        <dbReference type="Pfam" id="PF05699"/>
    </source>
</evidence>
<dbReference type="AlphaFoldDB" id="A0A9J6B9D5"/>
<dbReference type="EMBL" id="JADBJN010000091">
    <property type="protein sequence ID" value="KAG5666123.1"/>
    <property type="molecule type" value="Genomic_DNA"/>
</dbReference>
<comment type="caution">
    <text evidence="8">The sequence shown here is derived from an EMBL/GenBank/DDBJ whole genome shotgun (WGS) entry which is preliminary data.</text>
</comment>
<dbReference type="SUPFAM" id="SSF53098">
    <property type="entry name" value="Ribonuclease H-like"/>
    <property type="match status" value="1"/>
</dbReference>
<name>A0A9J6B9D5_POLVA</name>
<dbReference type="InterPro" id="IPR052035">
    <property type="entry name" value="ZnF_BED_domain_contain"/>
</dbReference>
<reference evidence="8" key="1">
    <citation type="submission" date="2021-03" db="EMBL/GenBank/DDBJ databases">
        <title>Chromosome level genome of the anhydrobiotic midge Polypedilum vanderplanki.</title>
        <authorList>
            <person name="Yoshida Y."/>
            <person name="Kikawada T."/>
            <person name="Gusev O."/>
        </authorList>
    </citation>
    <scope>NUCLEOTIDE SEQUENCE</scope>
    <source>
        <strain evidence="8">NIAS01</strain>
        <tissue evidence="8">Whole body or cell culture</tissue>
    </source>
</reference>
<feature type="domain" description="DUF659" evidence="6">
    <location>
        <begin position="123"/>
        <end position="273"/>
    </location>
</feature>
<dbReference type="Proteomes" id="UP001107558">
    <property type="component" value="Unassembled WGS sequence"/>
</dbReference>
<dbReference type="Pfam" id="PF04937">
    <property type="entry name" value="DUF659"/>
    <property type="match status" value="1"/>
</dbReference>
<evidence type="ECO:0000256" key="2">
    <source>
        <dbReference type="ARBA" id="ARBA00022723"/>
    </source>
</evidence>
<accession>A0A9J6B9D5</accession>
<keyword evidence="3" id="KW-0863">Zinc-finger</keyword>
<keyword evidence="9" id="KW-1185">Reference proteome</keyword>
<dbReference type="InterPro" id="IPR007021">
    <property type="entry name" value="DUF659"/>
</dbReference>
<evidence type="ECO:0000259" key="6">
    <source>
        <dbReference type="Pfam" id="PF04937"/>
    </source>
</evidence>
<evidence type="ECO:0000313" key="9">
    <source>
        <dbReference type="Proteomes" id="UP001107558"/>
    </source>
</evidence>
<gene>
    <name evidence="8" type="ORF">PVAND_017725</name>
</gene>
<dbReference type="InterPro" id="IPR008906">
    <property type="entry name" value="HATC_C_dom"/>
</dbReference>
<comment type="subcellular location">
    <subcellularLocation>
        <location evidence="1">Nucleus</location>
    </subcellularLocation>
</comment>
<sequence length="587" mass="66561">NIDQGRRSGTCKSCQKIVPWSRDRVAAHKRATCPYATAEEKKYFAKRKHESSSSSSSNNQQQIDLSESFIQNDNTINDETKNDIDMKLANFFYRSGISFRLIESAAFKDFVEALNPTYAALLPNAKSLSGSLLDKQYTKCLTSMNDILDSHNNLTLITDGWTNVRGDHIVNYCIKSPNEKPLFYTSVNTSGTVQNASAVASSIIEVLESLGPEKFNSIISDNAPVMKAAWKIVEEKFPHISANGCSAHGVNLPVKDILSTPEASKTIKEAEKIIKFVRNHHIVKAKFDERRSAANIPHSLSMPVPTRWFSYFTSMSSLQNSKYALIKLADEEYDLLKEIQPKTTSAAVLNLIKSNVFWDRLIKVVKNIEFPSNIIGKLENDEASLSVVYEYFGKLYKFFEDDENIQKKVKARLDFLRTPSVGLSYILKPKNAAEGFYLGEDKTDFIAEALDFAEKMNPDFAFIIQDELINFLGDMASLPEKRKELIFKMTAKNYWNIIGHEKYPALSRIAKPLNEMISSSSAAERTWSTFSFIHSRLRNRLTNERVKKLVFLYTNSVLMDEKDKNDYILEEGAVLNEVECDEINESM</sequence>
<dbReference type="Pfam" id="PF05699">
    <property type="entry name" value="Dimer_Tnp_hAT"/>
    <property type="match status" value="1"/>
</dbReference>
<dbReference type="SUPFAM" id="SSF140996">
    <property type="entry name" value="Hermes dimerisation domain"/>
    <property type="match status" value="1"/>
</dbReference>
<evidence type="ECO:0000256" key="1">
    <source>
        <dbReference type="ARBA" id="ARBA00004123"/>
    </source>
</evidence>
<keyword evidence="2" id="KW-0479">Metal-binding</keyword>
<dbReference type="GO" id="GO:0005634">
    <property type="term" value="C:nucleus"/>
    <property type="evidence" value="ECO:0007669"/>
    <property type="project" value="UniProtKB-SubCell"/>
</dbReference>
<proteinExistence type="predicted"/>
<dbReference type="PANTHER" id="PTHR46481">
    <property type="entry name" value="ZINC FINGER BED DOMAIN-CONTAINING PROTEIN 4"/>
    <property type="match status" value="1"/>
</dbReference>
<feature type="domain" description="HAT C-terminal dimerisation" evidence="7">
    <location>
        <begin position="492"/>
        <end position="555"/>
    </location>
</feature>
<feature type="non-terminal residue" evidence="8">
    <location>
        <position position="1"/>
    </location>
</feature>
<dbReference type="OrthoDB" id="7764752at2759"/>
<evidence type="ECO:0008006" key="10">
    <source>
        <dbReference type="Google" id="ProtNLM"/>
    </source>
</evidence>
<evidence type="ECO:0000256" key="5">
    <source>
        <dbReference type="ARBA" id="ARBA00023242"/>
    </source>
</evidence>
<dbReference type="GO" id="GO:0046983">
    <property type="term" value="F:protein dimerization activity"/>
    <property type="evidence" value="ECO:0007669"/>
    <property type="project" value="InterPro"/>
</dbReference>
<keyword evidence="4" id="KW-0862">Zinc</keyword>
<evidence type="ECO:0000256" key="4">
    <source>
        <dbReference type="ARBA" id="ARBA00022833"/>
    </source>
</evidence>